<comment type="caution">
    <text evidence="1">The sequence shown here is derived from an EMBL/GenBank/DDBJ whole genome shotgun (WGS) entry which is preliminary data.</text>
</comment>
<dbReference type="EMBL" id="JAFHDT010000012">
    <property type="protein sequence ID" value="KAI7802517.1"/>
    <property type="molecule type" value="Genomic_DNA"/>
</dbReference>
<evidence type="ECO:0000313" key="1">
    <source>
        <dbReference type="EMBL" id="KAI7802517.1"/>
    </source>
</evidence>
<gene>
    <name evidence="1" type="ORF">IRJ41_012177</name>
</gene>
<feature type="non-terminal residue" evidence="1">
    <location>
        <position position="1"/>
    </location>
</feature>
<evidence type="ECO:0000313" key="2">
    <source>
        <dbReference type="Proteomes" id="UP001059041"/>
    </source>
</evidence>
<organism evidence="1 2">
    <name type="scientific">Triplophysa rosa</name>
    <name type="common">Cave loach</name>
    <dbReference type="NCBI Taxonomy" id="992332"/>
    <lineage>
        <taxon>Eukaryota</taxon>
        <taxon>Metazoa</taxon>
        <taxon>Chordata</taxon>
        <taxon>Craniata</taxon>
        <taxon>Vertebrata</taxon>
        <taxon>Euteleostomi</taxon>
        <taxon>Actinopterygii</taxon>
        <taxon>Neopterygii</taxon>
        <taxon>Teleostei</taxon>
        <taxon>Ostariophysi</taxon>
        <taxon>Cypriniformes</taxon>
        <taxon>Nemacheilidae</taxon>
        <taxon>Triplophysa</taxon>
    </lineage>
</organism>
<protein>
    <submittedName>
        <fullName evidence="1">Uncharacterized protein</fullName>
    </submittedName>
</protein>
<name>A0A9W7WI22_TRIRA</name>
<sequence length="49" mass="5877">NLTKAESTYNLLYVIVQKEEWNMENKNFLAWRFVLSSKQEKNECHTGLK</sequence>
<keyword evidence="2" id="KW-1185">Reference proteome</keyword>
<dbReference type="Proteomes" id="UP001059041">
    <property type="component" value="Linkage Group LG12"/>
</dbReference>
<proteinExistence type="predicted"/>
<reference evidence="1" key="1">
    <citation type="submission" date="2021-02" db="EMBL/GenBank/DDBJ databases">
        <title>Comparative genomics reveals that relaxation of natural selection precedes convergent phenotypic evolution of cavefish.</title>
        <authorList>
            <person name="Peng Z."/>
        </authorList>
    </citation>
    <scope>NUCLEOTIDE SEQUENCE</scope>
    <source>
        <tissue evidence="1">Muscle</tissue>
    </source>
</reference>
<dbReference type="AlphaFoldDB" id="A0A9W7WI22"/>
<accession>A0A9W7WI22</accession>